<feature type="coiled-coil region" evidence="8">
    <location>
        <begin position="169"/>
        <end position="196"/>
    </location>
</feature>
<evidence type="ECO:0000313" key="12">
    <source>
        <dbReference type="Proteomes" id="UP000239549"/>
    </source>
</evidence>
<dbReference type="Gene3D" id="1.10.10.60">
    <property type="entry name" value="Homeodomain-like"/>
    <property type="match status" value="1"/>
</dbReference>
<dbReference type="SUPFAM" id="SSF52540">
    <property type="entry name" value="P-loop containing nucleoside triphosphate hydrolases"/>
    <property type="match status" value="1"/>
</dbReference>
<dbReference type="Pfam" id="PF00158">
    <property type="entry name" value="Sigma54_activat"/>
    <property type="match status" value="1"/>
</dbReference>
<accession>A0A2L2XDX3</accession>
<dbReference type="PANTHER" id="PTHR32071">
    <property type="entry name" value="TRANSCRIPTIONAL REGULATORY PROTEIN"/>
    <property type="match status" value="1"/>
</dbReference>
<proteinExistence type="predicted"/>
<feature type="domain" description="PAS" evidence="10">
    <location>
        <begin position="59"/>
        <end position="107"/>
    </location>
</feature>
<dbReference type="Proteomes" id="UP000239549">
    <property type="component" value="Unassembled WGS sequence"/>
</dbReference>
<dbReference type="Gene3D" id="1.10.8.60">
    <property type="match status" value="1"/>
</dbReference>
<dbReference type="NCBIfam" id="TIGR00229">
    <property type="entry name" value="sensory_box"/>
    <property type="match status" value="1"/>
</dbReference>
<dbReference type="GO" id="GO:0003677">
    <property type="term" value="F:DNA binding"/>
    <property type="evidence" value="ECO:0007669"/>
    <property type="project" value="UniProtKB-KW"/>
</dbReference>
<dbReference type="InterPro" id="IPR025943">
    <property type="entry name" value="Sigma_54_int_dom_ATP-bd_2"/>
</dbReference>
<dbReference type="FunFam" id="3.40.50.300:FF:000006">
    <property type="entry name" value="DNA-binding transcriptional regulator NtrC"/>
    <property type="match status" value="1"/>
</dbReference>
<dbReference type="SUPFAM" id="SSF55785">
    <property type="entry name" value="PYP-like sensor domain (PAS domain)"/>
    <property type="match status" value="1"/>
</dbReference>
<evidence type="ECO:0000256" key="1">
    <source>
        <dbReference type="ARBA" id="ARBA00022741"/>
    </source>
</evidence>
<keyword evidence="2" id="KW-0058">Aromatic hydrocarbons catabolism</keyword>
<reference evidence="12" key="1">
    <citation type="submission" date="2018-02" db="EMBL/GenBank/DDBJ databases">
        <title>Genome sequence of Desulfocucumis palustris strain NAW-5.</title>
        <authorList>
            <person name="Watanabe M."/>
            <person name="Kojima H."/>
            <person name="Fukui M."/>
        </authorList>
    </citation>
    <scope>NUCLEOTIDE SEQUENCE [LARGE SCALE GENOMIC DNA]</scope>
    <source>
        <strain evidence="12">NAW-5</strain>
    </source>
</reference>
<dbReference type="CDD" id="cd00009">
    <property type="entry name" value="AAA"/>
    <property type="match status" value="1"/>
</dbReference>
<dbReference type="InterPro" id="IPR013767">
    <property type="entry name" value="PAS_fold"/>
</dbReference>
<dbReference type="PROSITE" id="PS50112">
    <property type="entry name" value="PAS"/>
    <property type="match status" value="1"/>
</dbReference>
<keyword evidence="12" id="KW-1185">Reference proteome</keyword>
<dbReference type="Gene3D" id="3.40.50.300">
    <property type="entry name" value="P-loop containing nucleotide triphosphate hydrolases"/>
    <property type="match status" value="1"/>
</dbReference>
<evidence type="ECO:0000256" key="4">
    <source>
        <dbReference type="ARBA" id="ARBA00023015"/>
    </source>
</evidence>
<dbReference type="CDD" id="cd00130">
    <property type="entry name" value="PAS"/>
    <property type="match status" value="1"/>
</dbReference>
<dbReference type="InterPro" id="IPR027417">
    <property type="entry name" value="P-loop_NTPase"/>
</dbReference>
<dbReference type="Pfam" id="PF18024">
    <property type="entry name" value="HTH_50"/>
    <property type="match status" value="1"/>
</dbReference>
<evidence type="ECO:0000256" key="8">
    <source>
        <dbReference type="SAM" id="Coils"/>
    </source>
</evidence>
<dbReference type="GO" id="GO:0006355">
    <property type="term" value="P:regulation of DNA-templated transcription"/>
    <property type="evidence" value="ECO:0007669"/>
    <property type="project" value="InterPro"/>
</dbReference>
<dbReference type="InterPro" id="IPR030828">
    <property type="entry name" value="HTH_TyrR"/>
</dbReference>
<keyword evidence="4" id="KW-0805">Transcription regulation</keyword>
<name>A0A2L2XDX3_9FIRM</name>
<dbReference type="PROSITE" id="PS00675">
    <property type="entry name" value="SIGMA54_INTERACT_1"/>
    <property type="match status" value="1"/>
</dbReference>
<dbReference type="SMART" id="SM00382">
    <property type="entry name" value="AAA"/>
    <property type="match status" value="1"/>
</dbReference>
<evidence type="ECO:0000313" key="11">
    <source>
        <dbReference type="EMBL" id="GBF34438.1"/>
    </source>
</evidence>
<keyword evidence="5" id="KW-0238">DNA-binding</keyword>
<evidence type="ECO:0000256" key="2">
    <source>
        <dbReference type="ARBA" id="ARBA00022797"/>
    </source>
</evidence>
<feature type="domain" description="Sigma-54 factor interaction" evidence="9">
    <location>
        <begin position="203"/>
        <end position="433"/>
    </location>
</feature>
<keyword evidence="8" id="KW-0175">Coiled coil</keyword>
<dbReference type="PROSITE" id="PS00676">
    <property type="entry name" value="SIGMA54_INTERACT_2"/>
    <property type="match status" value="1"/>
</dbReference>
<organism evidence="11 12">
    <name type="scientific">Desulfocucumis palustris</name>
    <dbReference type="NCBI Taxonomy" id="1898651"/>
    <lineage>
        <taxon>Bacteria</taxon>
        <taxon>Bacillati</taxon>
        <taxon>Bacillota</taxon>
        <taxon>Clostridia</taxon>
        <taxon>Eubacteriales</taxon>
        <taxon>Desulfocucumaceae</taxon>
        <taxon>Desulfocucumis</taxon>
    </lineage>
</organism>
<dbReference type="EMBL" id="BFAV01000140">
    <property type="protein sequence ID" value="GBF34438.1"/>
    <property type="molecule type" value="Genomic_DNA"/>
</dbReference>
<comment type="caution">
    <text evidence="11">The sequence shown here is derived from an EMBL/GenBank/DDBJ whole genome shotgun (WGS) entry which is preliminary data.</text>
</comment>
<gene>
    <name evidence="11" type="ORF">DCCM_3556</name>
</gene>
<dbReference type="SUPFAM" id="SSF46689">
    <property type="entry name" value="Homeodomain-like"/>
    <property type="match status" value="1"/>
</dbReference>
<dbReference type="InterPro" id="IPR000014">
    <property type="entry name" value="PAS"/>
</dbReference>
<dbReference type="Pfam" id="PF25601">
    <property type="entry name" value="AAA_lid_14"/>
    <property type="match status" value="1"/>
</dbReference>
<dbReference type="InterPro" id="IPR002078">
    <property type="entry name" value="Sigma_54_int"/>
</dbReference>
<dbReference type="InterPro" id="IPR035965">
    <property type="entry name" value="PAS-like_dom_sf"/>
</dbReference>
<sequence>MLDGAGNINMSMILKKLLDSPPLTEVVYQQGEQAWSIEWKEWLPEQAIVIIQKRPEVMLKKELDAILDCLYDGIWITDGQGVTVRVNKALENIANIDAGEVVGRHVLEPRDEGKFSVSVNWLAIQDRKPVTSLDEYWSGKCCLTSSIPVFNDQGEIWRAVATVRDITLLQESYTELLNAKEQVRLYRDELDRLEEERQLGGEFVGNSAAVQKVISTVRRLAKVDSTVLILGETGVGKDVVAKMIHNLSFRADAPFIKVNCGAIPETLIESELFGYEKGSFTGARREGKPGMFELAQGGTIFLDEVAELPLQLQVKLLQAVEEHTIFRIGGIQPVKLNLRIIAATNRNLEEMIAKEMFREDLYYRLKVLPVSIPPLRERKEDIPLLVNHLIKKLNEKMGLAAKRFAKGTVDIMSCYHWPGNVRELRTVIEHLLVMVEGDTIIPDDLPSSLRRSAGQESVVNIQPLKQAVQELEKKIISLAIKQYRNSYEVAKVLQVNQSTVIRKAKKYGIYLNNI</sequence>
<evidence type="ECO:0000256" key="7">
    <source>
        <dbReference type="ARBA" id="ARBA00029500"/>
    </source>
</evidence>
<dbReference type="PROSITE" id="PS50045">
    <property type="entry name" value="SIGMA54_INTERACT_4"/>
    <property type="match status" value="1"/>
</dbReference>
<evidence type="ECO:0000259" key="9">
    <source>
        <dbReference type="PROSITE" id="PS50045"/>
    </source>
</evidence>
<dbReference type="GO" id="GO:0005524">
    <property type="term" value="F:ATP binding"/>
    <property type="evidence" value="ECO:0007669"/>
    <property type="project" value="UniProtKB-KW"/>
</dbReference>
<dbReference type="InterPro" id="IPR009057">
    <property type="entry name" value="Homeodomain-like_sf"/>
</dbReference>
<dbReference type="Pfam" id="PF00989">
    <property type="entry name" value="PAS"/>
    <property type="match status" value="1"/>
</dbReference>
<evidence type="ECO:0000256" key="3">
    <source>
        <dbReference type="ARBA" id="ARBA00022840"/>
    </source>
</evidence>
<dbReference type="InterPro" id="IPR003593">
    <property type="entry name" value="AAA+_ATPase"/>
</dbReference>
<dbReference type="PROSITE" id="PS00688">
    <property type="entry name" value="SIGMA54_INTERACT_3"/>
    <property type="match status" value="1"/>
</dbReference>
<dbReference type="InterPro" id="IPR025662">
    <property type="entry name" value="Sigma_54_int_dom_ATP-bd_1"/>
</dbReference>
<keyword evidence="1" id="KW-0547">Nucleotide-binding</keyword>
<dbReference type="InterPro" id="IPR058031">
    <property type="entry name" value="AAA_lid_NorR"/>
</dbReference>
<keyword evidence="6" id="KW-0804">Transcription</keyword>
<dbReference type="Gene3D" id="3.30.450.20">
    <property type="entry name" value="PAS domain"/>
    <property type="match status" value="1"/>
</dbReference>
<dbReference type="AlphaFoldDB" id="A0A2L2XDX3"/>
<evidence type="ECO:0000256" key="6">
    <source>
        <dbReference type="ARBA" id="ARBA00023163"/>
    </source>
</evidence>
<evidence type="ECO:0000259" key="10">
    <source>
        <dbReference type="PROSITE" id="PS50112"/>
    </source>
</evidence>
<protein>
    <recommendedName>
        <fullName evidence="7">HTH-type transcriptional regulatory protein TyrR</fullName>
    </recommendedName>
</protein>
<dbReference type="PANTHER" id="PTHR32071:SF57">
    <property type="entry name" value="C4-DICARBOXYLATE TRANSPORT TRANSCRIPTIONAL REGULATORY PROTEIN DCTD"/>
    <property type="match status" value="1"/>
</dbReference>
<dbReference type="InterPro" id="IPR025944">
    <property type="entry name" value="Sigma_54_int_dom_CS"/>
</dbReference>
<evidence type="ECO:0000256" key="5">
    <source>
        <dbReference type="ARBA" id="ARBA00023125"/>
    </source>
</evidence>
<keyword evidence="3" id="KW-0067">ATP-binding</keyword>